<gene>
    <name evidence="2" type="ORF">MMF94_34435</name>
</gene>
<name>A0ABS9TR23_9PSEU</name>
<dbReference type="RefSeq" id="WP_241041637.1">
    <property type="nucleotide sequence ID" value="NZ_BAAAJF010000017.1"/>
</dbReference>
<accession>A0ABS9TR23</accession>
<dbReference type="InterPro" id="IPR002629">
    <property type="entry name" value="Met_Synth_C/arc"/>
</dbReference>
<feature type="domain" description="Cobalamin-independent methionine synthase MetE C-terminal/archaeal" evidence="1">
    <location>
        <begin position="10"/>
        <end position="86"/>
    </location>
</feature>
<dbReference type="Pfam" id="PF01717">
    <property type="entry name" value="Meth_synt_2"/>
    <property type="match status" value="2"/>
</dbReference>
<protein>
    <submittedName>
        <fullName evidence="2">Cobalamin-independent methionine synthase II family protein</fullName>
    </submittedName>
</protein>
<dbReference type="PANTHER" id="PTHR43844">
    <property type="entry name" value="METHIONINE SYNTHASE"/>
    <property type="match status" value="1"/>
</dbReference>
<comment type="caution">
    <text evidence="2">The sequence shown here is derived from an EMBL/GenBank/DDBJ whole genome shotgun (WGS) entry which is preliminary data.</text>
</comment>
<evidence type="ECO:0000313" key="3">
    <source>
        <dbReference type="Proteomes" id="UP001299970"/>
    </source>
</evidence>
<dbReference type="PANTHER" id="PTHR43844:SF2">
    <property type="entry name" value="SYNTHASE, VITAMIN-B12 INDEPENDENT, PUTATIVE (AFU_ORTHOLOGUE AFUA_3G12060)-RELATED"/>
    <property type="match status" value="1"/>
</dbReference>
<feature type="domain" description="Cobalamin-independent methionine synthase MetE C-terminal/archaeal" evidence="1">
    <location>
        <begin position="178"/>
        <end position="352"/>
    </location>
</feature>
<proteinExistence type="predicted"/>
<dbReference type="CDD" id="cd03311">
    <property type="entry name" value="CIMS_C_terminal_like"/>
    <property type="match status" value="1"/>
</dbReference>
<keyword evidence="3" id="KW-1185">Reference proteome</keyword>
<dbReference type="EMBL" id="JAKXMK010000037">
    <property type="protein sequence ID" value="MCH6170828.1"/>
    <property type="molecule type" value="Genomic_DNA"/>
</dbReference>
<evidence type="ECO:0000259" key="1">
    <source>
        <dbReference type="Pfam" id="PF01717"/>
    </source>
</evidence>
<dbReference type="Proteomes" id="UP001299970">
    <property type="component" value="Unassembled WGS sequence"/>
</dbReference>
<reference evidence="2 3" key="1">
    <citation type="submission" date="2022-03" db="EMBL/GenBank/DDBJ databases">
        <title>Pseudonocardia alaer sp. nov., a novel actinomycete isolated from reed forest soil.</title>
        <authorList>
            <person name="Wang L."/>
        </authorList>
    </citation>
    <scope>NUCLEOTIDE SEQUENCE [LARGE SCALE GENOMIC DNA]</scope>
    <source>
        <strain evidence="2 3">Y-16303</strain>
    </source>
</reference>
<sequence>MRRSTERILATHVGSLPRPADLAETILARDDGTLDSDAMHRLPATIRAAVADVVRTQTDAGLDVVSDGEMSKSGYVTYVNQRLSGFEDVEVPEGGGLSIADLDDYPGMAETSLAGLPTAVPTCTGAVTYIGHADLRTDLDNFRAALGEETGVEPFMNAASPGVISVYLPNAHYDTDDAYLFALAEAMREEYQAITDAGFILQIDAPDLAMGRHIKYTHLDVAAFQQRAAVHVDAINHAVRDIDPDRVRVHLCYGNYQGPHHRDIELHNIIDTVLRLRPNGLAFESANHRHSHEWKVLHDVQLPEDKVIIPGLIDTSSNYVEHPELVAERITRYASVVGRERILAGTDCGFASFATFLAVSPQLAWAKLSSLVQGTELATAALWGTAVKV</sequence>
<dbReference type="SUPFAM" id="SSF51726">
    <property type="entry name" value="UROD/MetE-like"/>
    <property type="match status" value="1"/>
</dbReference>
<organism evidence="2 3">
    <name type="scientific">Pseudonocardia alaniniphila</name>
    <dbReference type="NCBI Taxonomy" id="75291"/>
    <lineage>
        <taxon>Bacteria</taxon>
        <taxon>Bacillati</taxon>
        <taxon>Actinomycetota</taxon>
        <taxon>Actinomycetes</taxon>
        <taxon>Pseudonocardiales</taxon>
        <taxon>Pseudonocardiaceae</taxon>
        <taxon>Pseudonocardia</taxon>
    </lineage>
</organism>
<dbReference type="Gene3D" id="3.20.20.210">
    <property type="match status" value="1"/>
</dbReference>
<evidence type="ECO:0000313" key="2">
    <source>
        <dbReference type="EMBL" id="MCH6170828.1"/>
    </source>
</evidence>
<dbReference type="InterPro" id="IPR038071">
    <property type="entry name" value="UROD/MetE-like_sf"/>
</dbReference>